<reference evidence="3 4" key="1">
    <citation type="submission" date="2018-09" db="EMBL/GenBank/DDBJ databases">
        <authorList>
            <person name="Zhu H."/>
        </authorList>
    </citation>
    <scope>NUCLEOTIDE SEQUENCE [LARGE SCALE GENOMIC DNA]</scope>
    <source>
        <strain evidence="3 4">K2R10-39</strain>
    </source>
</reference>
<feature type="domain" description="Acyl-CoA thioesterase-like C-terminal" evidence="2">
    <location>
        <begin position="135"/>
        <end position="269"/>
    </location>
</feature>
<dbReference type="EMBL" id="QYUN01000003">
    <property type="protein sequence ID" value="RJF96750.1"/>
    <property type="molecule type" value="Genomic_DNA"/>
</dbReference>
<dbReference type="Pfam" id="PF13622">
    <property type="entry name" value="4HBT_3"/>
    <property type="match status" value="1"/>
</dbReference>
<accession>A0A418WVN7</accession>
<sequence>METPEASMHVFDAAIALSKHDDNTYTGHTSAAYGNMVGPFGGVIGATLLNAVMCHPDRLGEPLSLTVHYAAPIADGSFSVHARAVRTNRSTQHWFIELIQAGEVAAFATAVTAIRRDTWSATDAAFPHVPPADSITPTPAIPAAAWTACYDMRFIDGGPGTPDTGGHPSQSRLWIRDQPSRPLDFLSLSAICDAFFPRIFVRRPKWVPIGTVTLTTYFHASATQLAAQGNSPLLGVARALHFGKGFFDQSAEVWNADGVLLAATHQVVYFKE</sequence>
<dbReference type="InterPro" id="IPR042171">
    <property type="entry name" value="Acyl-CoA_hotdog"/>
</dbReference>
<dbReference type="PANTHER" id="PTHR38110:SF1">
    <property type="entry name" value="THIOESTERASE DOMAIN-CONTAINING PROTEIN"/>
    <property type="match status" value="1"/>
</dbReference>
<feature type="domain" description="Acyl-CoA thioesterase-like N-terminal HotDog" evidence="1">
    <location>
        <begin position="36"/>
        <end position="112"/>
    </location>
</feature>
<evidence type="ECO:0000313" key="3">
    <source>
        <dbReference type="EMBL" id="RJF96750.1"/>
    </source>
</evidence>
<proteinExistence type="predicted"/>
<evidence type="ECO:0000313" key="4">
    <source>
        <dbReference type="Proteomes" id="UP000285190"/>
    </source>
</evidence>
<evidence type="ECO:0000259" key="2">
    <source>
        <dbReference type="Pfam" id="PF20789"/>
    </source>
</evidence>
<protein>
    <submittedName>
        <fullName evidence="3">Thioesterase family protein</fullName>
    </submittedName>
</protein>
<dbReference type="RefSeq" id="WP_119742888.1">
    <property type="nucleotide sequence ID" value="NZ_QYUN01000003.1"/>
</dbReference>
<dbReference type="InterPro" id="IPR029069">
    <property type="entry name" value="HotDog_dom_sf"/>
</dbReference>
<dbReference type="InterPro" id="IPR049450">
    <property type="entry name" value="ACOT8-like_C"/>
</dbReference>
<dbReference type="Gene3D" id="2.40.160.210">
    <property type="entry name" value="Acyl-CoA thioesterase, double hotdog domain"/>
    <property type="match status" value="1"/>
</dbReference>
<dbReference type="OrthoDB" id="4370297at2"/>
<gene>
    <name evidence="3" type="ORF">D3870_20340</name>
</gene>
<keyword evidence="4" id="KW-1185">Reference proteome</keyword>
<organism evidence="3 4">
    <name type="scientific">Noviherbaspirillum cavernae</name>
    <dbReference type="NCBI Taxonomy" id="2320862"/>
    <lineage>
        <taxon>Bacteria</taxon>
        <taxon>Pseudomonadati</taxon>
        <taxon>Pseudomonadota</taxon>
        <taxon>Betaproteobacteria</taxon>
        <taxon>Burkholderiales</taxon>
        <taxon>Oxalobacteraceae</taxon>
        <taxon>Noviherbaspirillum</taxon>
    </lineage>
</organism>
<name>A0A418WVN7_9BURK</name>
<comment type="caution">
    <text evidence="3">The sequence shown here is derived from an EMBL/GenBank/DDBJ whole genome shotgun (WGS) entry which is preliminary data.</text>
</comment>
<dbReference type="InterPro" id="IPR049449">
    <property type="entry name" value="TesB_ACOT8-like_N"/>
</dbReference>
<dbReference type="PANTHER" id="PTHR38110">
    <property type="entry name" value="CHROMOSOME 23, WHOLE GENOME SHOTGUN SEQUENCE"/>
    <property type="match status" value="1"/>
</dbReference>
<dbReference type="Proteomes" id="UP000285190">
    <property type="component" value="Unassembled WGS sequence"/>
</dbReference>
<dbReference type="SUPFAM" id="SSF54637">
    <property type="entry name" value="Thioesterase/thiol ester dehydrase-isomerase"/>
    <property type="match status" value="2"/>
</dbReference>
<dbReference type="AlphaFoldDB" id="A0A418WVN7"/>
<evidence type="ECO:0000259" key="1">
    <source>
        <dbReference type="Pfam" id="PF13622"/>
    </source>
</evidence>
<dbReference type="InterPro" id="IPR052389">
    <property type="entry name" value="Sec_Metab_Biosynth-Assoc"/>
</dbReference>
<dbReference type="Pfam" id="PF20789">
    <property type="entry name" value="4HBT_3C"/>
    <property type="match status" value="1"/>
</dbReference>